<dbReference type="Proteomes" id="UP001050975">
    <property type="component" value="Unassembled WGS sequence"/>
</dbReference>
<accession>A0AAV3XPC4</accession>
<dbReference type="EMBL" id="BLAY01000233">
    <property type="protein sequence ID" value="GET43566.1"/>
    <property type="molecule type" value="Genomic_DNA"/>
</dbReference>
<evidence type="ECO:0000313" key="2">
    <source>
        <dbReference type="Proteomes" id="UP001050975"/>
    </source>
</evidence>
<dbReference type="RefSeq" id="WP_226592502.1">
    <property type="nucleotide sequence ID" value="NZ_BLAY01000233.1"/>
</dbReference>
<proteinExistence type="predicted"/>
<sequence length="67" mass="7799">MNILDDKDLLNLAREMTVALVKSNPNLEENRLMVAELKRRSRFTDEKSDRLLATKFLTVGSLSFMWL</sequence>
<dbReference type="AlphaFoldDB" id="A0AAV3XPC4"/>
<comment type="caution">
    <text evidence="1">The sequence shown here is derived from an EMBL/GenBank/DDBJ whole genome shotgun (WGS) entry which is preliminary data.</text>
</comment>
<keyword evidence="2" id="KW-1185">Reference proteome</keyword>
<reference evidence="1" key="1">
    <citation type="submission" date="2019-10" db="EMBL/GenBank/DDBJ databases">
        <title>Draft genome sequece of Microseira wollei NIES-4236.</title>
        <authorList>
            <person name="Yamaguchi H."/>
            <person name="Suzuki S."/>
            <person name="Kawachi M."/>
        </authorList>
    </citation>
    <scope>NUCLEOTIDE SEQUENCE</scope>
    <source>
        <strain evidence="1">NIES-4236</strain>
    </source>
</reference>
<evidence type="ECO:0000313" key="1">
    <source>
        <dbReference type="EMBL" id="GET43566.1"/>
    </source>
</evidence>
<protein>
    <submittedName>
        <fullName evidence="1">Uncharacterized protein</fullName>
    </submittedName>
</protein>
<name>A0AAV3XPC4_9CYAN</name>
<organism evidence="1 2">
    <name type="scientific">Microseira wollei NIES-4236</name>
    <dbReference type="NCBI Taxonomy" id="2530354"/>
    <lineage>
        <taxon>Bacteria</taxon>
        <taxon>Bacillati</taxon>
        <taxon>Cyanobacteriota</taxon>
        <taxon>Cyanophyceae</taxon>
        <taxon>Oscillatoriophycideae</taxon>
        <taxon>Aerosakkonematales</taxon>
        <taxon>Aerosakkonemataceae</taxon>
        <taxon>Microseira</taxon>
    </lineage>
</organism>
<gene>
    <name evidence="1" type="ORF">MiSe_83910</name>
</gene>